<dbReference type="HOGENOM" id="CLU_570014_0_0_1"/>
<evidence type="ECO:0000313" key="1">
    <source>
        <dbReference type="EMBL" id="EFY85736.1"/>
    </source>
</evidence>
<proteinExistence type="predicted"/>
<dbReference type="AlphaFoldDB" id="E9EEA8"/>
<sequence length="479" mass="54122">MLLPSRDYSLVLFDADVSAGSKTKDAQDYLSRSVIHNKKNFFFVSWDYAKIARSRSPPTDFTNCCLNGQPYDGRGIRSVAVTTYGESLATRLLQDAASKPNNGLPDSVLKGMFLLNPESMDYLRTEFGKLFDKEWNIKADDNTRFTILVVDRDTGCQPEGVYPELDTGNGISVVREIVQGMMASTIGPHTLNVISCGYQSESSITGIGQYWTKLPKVDSVPNIDKTQPVTKRDVEAYFLYWASQEDQNQQYFKMAIGLRSGVIDLFTFMGIPTVSIGLRNMVGESRHKRLSGPNFKRVNIQYDVPRHSTTAFVEDRYNPQEVLLNSPFWLGGAPINALAGFPPRSALTDQQKMQEKTSPLQPFCDFDKFVLKVGVRLACHQYINWSTTVKTVNRNFPQVLTTSAARFCYLAEEQGTTSGRPSVKSCLLRRKSIDKKAIEGMRAQLSNPDSTLQLSDTQFDEFYTVQFKKDWRRIKRLRP</sequence>
<protein>
    <submittedName>
        <fullName evidence="1">Uncharacterized protein</fullName>
    </submittedName>
</protein>
<dbReference type="KEGG" id="maw:19252517"/>
<dbReference type="OMA" id="ARFCYLA"/>
<organism evidence="2">
    <name type="scientific">Metarhizium acridum (strain CQMa 102)</name>
    <dbReference type="NCBI Taxonomy" id="655827"/>
    <lineage>
        <taxon>Eukaryota</taxon>
        <taxon>Fungi</taxon>
        <taxon>Dikarya</taxon>
        <taxon>Ascomycota</taxon>
        <taxon>Pezizomycotina</taxon>
        <taxon>Sordariomycetes</taxon>
        <taxon>Hypocreomycetidae</taxon>
        <taxon>Hypocreales</taxon>
        <taxon>Clavicipitaceae</taxon>
        <taxon>Metarhizium</taxon>
    </lineage>
</organism>
<gene>
    <name evidence="1" type="ORF">MAC_08206</name>
</gene>
<dbReference type="EMBL" id="GL698567">
    <property type="protein sequence ID" value="EFY85736.1"/>
    <property type="molecule type" value="Genomic_DNA"/>
</dbReference>
<dbReference type="GeneID" id="19252517"/>
<keyword evidence="2" id="KW-1185">Reference proteome</keyword>
<accession>E9EEA8</accession>
<evidence type="ECO:0000313" key="2">
    <source>
        <dbReference type="Proteomes" id="UP000002499"/>
    </source>
</evidence>
<name>E9EEA8_METAQ</name>
<dbReference type="InParanoid" id="E9EEA8"/>
<dbReference type="OrthoDB" id="4775716at2759"/>
<reference evidence="1 2" key="1">
    <citation type="journal article" date="2011" name="PLoS Genet.">
        <title>Genome sequencing and comparative transcriptomics of the model entomopathogenic fungi Metarhizium anisopliae and M. acridum.</title>
        <authorList>
            <person name="Gao Q."/>
            <person name="Jin K."/>
            <person name="Ying S.H."/>
            <person name="Zhang Y."/>
            <person name="Xiao G."/>
            <person name="Shang Y."/>
            <person name="Duan Z."/>
            <person name="Hu X."/>
            <person name="Xie X.Q."/>
            <person name="Zhou G."/>
            <person name="Peng G."/>
            <person name="Luo Z."/>
            <person name="Huang W."/>
            <person name="Wang B."/>
            <person name="Fang W."/>
            <person name="Wang S."/>
            <person name="Zhong Y."/>
            <person name="Ma L.J."/>
            <person name="St Leger R.J."/>
            <person name="Zhao G.P."/>
            <person name="Pei Y."/>
            <person name="Feng M.G."/>
            <person name="Xia Y."/>
            <person name="Wang C."/>
        </authorList>
    </citation>
    <scope>NUCLEOTIDE SEQUENCE [LARGE SCALE GENOMIC DNA]</scope>
    <source>
        <strain evidence="1 2">CQMa 102</strain>
    </source>
</reference>
<dbReference type="Proteomes" id="UP000002499">
    <property type="component" value="Unassembled WGS sequence"/>
</dbReference>